<dbReference type="Gene3D" id="3.50.50.60">
    <property type="entry name" value="FAD/NAD(P)-binding domain"/>
    <property type="match status" value="1"/>
</dbReference>
<gene>
    <name evidence="9" type="ORF">ABZ510_16800</name>
</gene>
<keyword evidence="4" id="KW-0274">FAD</keyword>
<dbReference type="PANTHER" id="PTHR48467:SF1">
    <property type="entry name" value="GLUTAMATE SYNTHASE 1 [NADH], CHLOROPLASTIC-LIKE"/>
    <property type="match status" value="1"/>
</dbReference>
<evidence type="ECO:0000313" key="10">
    <source>
        <dbReference type="Proteomes" id="UP001550628"/>
    </source>
</evidence>
<dbReference type="Gene3D" id="3.40.50.720">
    <property type="entry name" value="NAD(P)-binding Rossmann-like Domain"/>
    <property type="match status" value="1"/>
</dbReference>
<reference evidence="9 10" key="1">
    <citation type="submission" date="2024-06" db="EMBL/GenBank/DDBJ databases">
        <title>The Natural Products Discovery Center: Release of the First 8490 Sequenced Strains for Exploring Actinobacteria Biosynthetic Diversity.</title>
        <authorList>
            <person name="Kalkreuter E."/>
            <person name="Kautsar S.A."/>
            <person name="Yang D."/>
            <person name="Bader C.D."/>
            <person name="Teijaro C.N."/>
            <person name="Fluegel L."/>
            <person name="Davis C.M."/>
            <person name="Simpson J.R."/>
            <person name="Lauterbach L."/>
            <person name="Steele A.D."/>
            <person name="Gui C."/>
            <person name="Meng S."/>
            <person name="Li G."/>
            <person name="Viehrig K."/>
            <person name="Ye F."/>
            <person name="Su P."/>
            <person name="Kiefer A.F."/>
            <person name="Nichols A."/>
            <person name="Cepeda A.J."/>
            <person name="Yan W."/>
            <person name="Fan B."/>
            <person name="Jiang Y."/>
            <person name="Adhikari A."/>
            <person name="Zheng C.-J."/>
            <person name="Schuster L."/>
            <person name="Cowan T.M."/>
            <person name="Smanski M.J."/>
            <person name="Chevrette M.G."/>
            <person name="De Carvalho L.P.S."/>
            <person name="Shen B."/>
        </authorList>
    </citation>
    <scope>NUCLEOTIDE SEQUENCE [LARGE SCALE GENOMIC DNA]</scope>
    <source>
        <strain evidence="9 10">NPDC019708</strain>
    </source>
</reference>
<evidence type="ECO:0000256" key="6">
    <source>
        <dbReference type="ARBA" id="ARBA00023002"/>
    </source>
</evidence>
<comment type="cofactor">
    <cofactor evidence="1">
        <name>FAD</name>
        <dbReference type="ChEBI" id="CHEBI:57692"/>
    </cofactor>
</comment>
<evidence type="ECO:0000256" key="1">
    <source>
        <dbReference type="ARBA" id="ARBA00001974"/>
    </source>
</evidence>
<keyword evidence="3" id="KW-0285">Flavoprotein</keyword>
<organism evidence="9 10">
    <name type="scientific">Nocardia rhamnosiphila</name>
    <dbReference type="NCBI Taxonomy" id="426716"/>
    <lineage>
        <taxon>Bacteria</taxon>
        <taxon>Bacillati</taxon>
        <taxon>Actinomycetota</taxon>
        <taxon>Actinomycetes</taxon>
        <taxon>Mycobacteriales</taxon>
        <taxon>Nocardiaceae</taxon>
        <taxon>Nocardia</taxon>
    </lineage>
</organism>
<evidence type="ECO:0000259" key="8">
    <source>
        <dbReference type="Pfam" id="PF07992"/>
    </source>
</evidence>
<evidence type="ECO:0000256" key="3">
    <source>
        <dbReference type="ARBA" id="ARBA00022630"/>
    </source>
</evidence>
<evidence type="ECO:0000256" key="5">
    <source>
        <dbReference type="ARBA" id="ARBA00022857"/>
    </source>
</evidence>
<dbReference type="RefSeq" id="WP_356958028.1">
    <property type="nucleotide sequence ID" value="NZ_JBEYBD010000011.1"/>
</dbReference>
<accession>A0ABV2WRJ3</accession>
<protein>
    <recommendedName>
        <fullName evidence="2">ferredoxin--NADP(+) reductase</fullName>
        <ecNumber evidence="2">1.18.1.2</ecNumber>
    </recommendedName>
</protein>
<proteinExistence type="predicted"/>
<dbReference type="PRINTS" id="PR00419">
    <property type="entry name" value="ADXRDTASE"/>
</dbReference>
<comment type="caution">
    <text evidence="9">The sequence shown here is derived from an EMBL/GenBank/DDBJ whole genome shotgun (WGS) entry which is preliminary data.</text>
</comment>
<dbReference type="PANTHER" id="PTHR48467">
    <property type="entry name" value="GLUTAMATE SYNTHASE 1 [NADH], CHLOROPLASTIC-LIKE"/>
    <property type="match status" value="1"/>
</dbReference>
<name>A0ABV2WRJ3_9NOCA</name>
<sequence length="395" mass="41870">MNPASQPARVAIVGSGPSGCFTAQTLRKRLPDVRIDVFDSLPTPYGLIRHGIAPDHQGAKAVQRQFDRLFAQDGVRFVGNTRIGRDVALSTLLESFDAVVLATGLARDRGLGVPQDPAARVIGAGELLRLLNSDPDTALRRAVPELGAEVAIVGTGNVAVDVARLLTKSAAELEASDIDDTALAALNTAAITTIHILGRSGREQAKWDASMLKELAAVGTVDLRLDGEPMNAAAAGAQVLIDVRFQQRIHAVDTDGEQTLLITHECGDPARTRHFAVDTVISAIGFDDVSALGVPAGSSAHVFQVGGCHSGRLGNLAENRKLAATTAQAVADHLTRHQLGRPGIDPASLTHPVFFDGWRRIEEAETGRARPGRCRTKFTTRAELLAAARTEEDTP</sequence>
<keyword evidence="10" id="KW-1185">Reference proteome</keyword>
<comment type="catalytic activity">
    <reaction evidence="7">
        <text>2 reduced [2Fe-2S]-[ferredoxin] + NADP(+) + H(+) = 2 oxidized [2Fe-2S]-[ferredoxin] + NADPH</text>
        <dbReference type="Rhea" id="RHEA:20125"/>
        <dbReference type="Rhea" id="RHEA-COMP:10000"/>
        <dbReference type="Rhea" id="RHEA-COMP:10001"/>
        <dbReference type="ChEBI" id="CHEBI:15378"/>
        <dbReference type="ChEBI" id="CHEBI:33737"/>
        <dbReference type="ChEBI" id="CHEBI:33738"/>
        <dbReference type="ChEBI" id="CHEBI:57783"/>
        <dbReference type="ChEBI" id="CHEBI:58349"/>
        <dbReference type="EC" id="1.18.1.2"/>
    </reaction>
</comment>
<dbReference type="EC" id="1.18.1.2" evidence="2"/>
<dbReference type="EMBL" id="JBEYBF010000010">
    <property type="protein sequence ID" value="MEU1953512.1"/>
    <property type="molecule type" value="Genomic_DNA"/>
</dbReference>
<dbReference type="SUPFAM" id="SSF51971">
    <property type="entry name" value="Nucleotide-binding domain"/>
    <property type="match status" value="1"/>
</dbReference>
<evidence type="ECO:0000256" key="4">
    <source>
        <dbReference type="ARBA" id="ARBA00022827"/>
    </source>
</evidence>
<dbReference type="InterPro" id="IPR055275">
    <property type="entry name" value="Ferredox_Rdtase"/>
</dbReference>
<dbReference type="InterPro" id="IPR036188">
    <property type="entry name" value="FAD/NAD-bd_sf"/>
</dbReference>
<dbReference type="Proteomes" id="UP001550628">
    <property type="component" value="Unassembled WGS sequence"/>
</dbReference>
<feature type="domain" description="FAD/NAD(P)-binding" evidence="8">
    <location>
        <begin position="9"/>
        <end position="288"/>
    </location>
</feature>
<dbReference type="Pfam" id="PF07992">
    <property type="entry name" value="Pyr_redox_2"/>
    <property type="match status" value="1"/>
</dbReference>
<keyword evidence="6" id="KW-0560">Oxidoreductase</keyword>
<dbReference type="InterPro" id="IPR023753">
    <property type="entry name" value="FAD/NAD-binding_dom"/>
</dbReference>
<evidence type="ECO:0000313" key="9">
    <source>
        <dbReference type="EMBL" id="MEU1953512.1"/>
    </source>
</evidence>
<evidence type="ECO:0000256" key="2">
    <source>
        <dbReference type="ARBA" id="ARBA00013223"/>
    </source>
</evidence>
<evidence type="ECO:0000256" key="7">
    <source>
        <dbReference type="ARBA" id="ARBA00047776"/>
    </source>
</evidence>
<keyword evidence="5" id="KW-0521">NADP</keyword>